<dbReference type="RefSeq" id="WP_324668137.1">
    <property type="nucleotide sequence ID" value="NZ_CP141614.1"/>
</dbReference>
<dbReference type="InterPro" id="IPR058303">
    <property type="entry name" value="DUF7990"/>
</dbReference>
<reference evidence="2" key="1">
    <citation type="submission" date="2023-12" db="EMBL/GenBank/DDBJ databases">
        <title>Novel isolates from deep terrestrial aquifers shed light on the physiology and ecology of the class Limnochordia.</title>
        <authorList>
            <person name="Karnachuk O.V."/>
            <person name="Lukina A.P."/>
            <person name="Avakyan M.R."/>
            <person name="Kadnikov V."/>
            <person name="Begmatov S."/>
            <person name="Beletsky A.V."/>
            <person name="Mardanov A.V."/>
            <person name="Ravin N.V."/>
        </authorList>
    </citation>
    <scope>NUCLEOTIDE SEQUENCE [LARGE SCALE GENOMIC DNA]</scope>
    <source>
        <strain evidence="2">LN</strain>
    </source>
</reference>
<name>A0ABZ1BM90_9FIRM</name>
<accession>A0ABZ1BM90</accession>
<organism evidence="1 2">
    <name type="scientific">Geochorda subterranea</name>
    <dbReference type="NCBI Taxonomy" id="3109564"/>
    <lineage>
        <taxon>Bacteria</taxon>
        <taxon>Bacillati</taxon>
        <taxon>Bacillota</taxon>
        <taxon>Limnochordia</taxon>
        <taxon>Limnochordales</taxon>
        <taxon>Geochordaceae</taxon>
        <taxon>Geochorda</taxon>
    </lineage>
</organism>
<evidence type="ECO:0008006" key="3">
    <source>
        <dbReference type="Google" id="ProtNLM"/>
    </source>
</evidence>
<dbReference type="EMBL" id="CP141614">
    <property type="protein sequence ID" value="WRP13877.1"/>
    <property type="molecule type" value="Genomic_DNA"/>
</dbReference>
<dbReference type="Proteomes" id="UP001333102">
    <property type="component" value="Chromosome"/>
</dbReference>
<protein>
    <recommendedName>
        <fullName evidence="3">DDE family transposase</fullName>
    </recommendedName>
</protein>
<dbReference type="Pfam" id="PF25952">
    <property type="entry name" value="DUF7990"/>
    <property type="match status" value="1"/>
</dbReference>
<gene>
    <name evidence="1" type="ORF">VLY81_10595</name>
</gene>
<sequence length="47" mass="5568">MRHPVRATVTWLTEWWRQRAIGYIQAERRELENVFALLVLGSFVGLP</sequence>
<evidence type="ECO:0000313" key="1">
    <source>
        <dbReference type="EMBL" id="WRP13877.1"/>
    </source>
</evidence>
<keyword evidence="2" id="KW-1185">Reference proteome</keyword>
<proteinExistence type="predicted"/>
<evidence type="ECO:0000313" key="2">
    <source>
        <dbReference type="Proteomes" id="UP001333102"/>
    </source>
</evidence>